<protein>
    <submittedName>
        <fullName evidence="2">Uncharacterized protein</fullName>
    </submittedName>
</protein>
<feature type="compositionally biased region" description="Low complexity" evidence="1">
    <location>
        <begin position="600"/>
        <end position="610"/>
    </location>
</feature>
<evidence type="ECO:0000313" key="3">
    <source>
        <dbReference type="Proteomes" id="UP001275084"/>
    </source>
</evidence>
<feature type="region of interest" description="Disordered" evidence="1">
    <location>
        <begin position="593"/>
        <end position="620"/>
    </location>
</feature>
<feature type="region of interest" description="Disordered" evidence="1">
    <location>
        <begin position="721"/>
        <end position="743"/>
    </location>
</feature>
<evidence type="ECO:0000256" key="1">
    <source>
        <dbReference type="SAM" id="MobiDB-lite"/>
    </source>
</evidence>
<accession>A0AAJ0ME43</accession>
<comment type="caution">
    <text evidence="2">The sequence shown here is derived from an EMBL/GenBank/DDBJ whole genome shotgun (WGS) entry which is preliminary data.</text>
</comment>
<reference evidence="2" key="1">
    <citation type="journal article" date="2023" name="Mol. Phylogenet. Evol.">
        <title>Genome-scale phylogeny and comparative genomics of the fungal order Sordariales.</title>
        <authorList>
            <person name="Hensen N."/>
            <person name="Bonometti L."/>
            <person name="Westerberg I."/>
            <person name="Brannstrom I.O."/>
            <person name="Guillou S."/>
            <person name="Cros-Aarteil S."/>
            <person name="Calhoun S."/>
            <person name="Haridas S."/>
            <person name="Kuo A."/>
            <person name="Mondo S."/>
            <person name="Pangilinan J."/>
            <person name="Riley R."/>
            <person name="LaButti K."/>
            <person name="Andreopoulos B."/>
            <person name="Lipzen A."/>
            <person name="Chen C."/>
            <person name="Yan M."/>
            <person name="Daum C."/>
            <person name="Ng V."/>
            <person name="Clum A."/>
            <person name="Steindorff A."/>
            <person name="Ohm R.A."/>
            <person name="Martin F."/>
            <person name="Silar P."/>
            <person name="Natvig D.O."/>
            <person name="Lalanne C."/>
            <person name="Gautier V."/>
            <person name="Ament-Velasquez S.L."/>
            <person name="Kruys A."/>
            <person name="Hutchinson M.I."/>
            <person name="Powell A.J."/>
            <person name="Barry K."/>
            <person name="Miller A.N."/>
            <person name="Grigoriev I.V."/>
            <person name="Debuchy R."/>
            <person name="Gladieux P."/>
            <person name="Hiltunen Thoren M."/>
            <person name="Johannesson H."/>
        </authorList>
    </citation>
    <scope>NUCLEOTIDE SEQUENCE</scope>
    <source>
        <strain evidence="2">CBS 955.72</strain>
    </source>
</reference>
<keyword evidence="3" id="KW-1185">Reference proteome</keyword>
<dbReference type="AlphaFoldDB" id="A0AAJ0ME43"/>
<sequence>MVTCKKSGCKRETSRKYCSQHRCKAVESCEYPRQRQSGVCADHTTCTKAGCDEPRWFNNDPRAANTSCEEHLYSCRVADCFSIPATLPASDDQPPNYCEAHSCSVAECSAPPQAGFTSCQDHLCGVQKCNGSGARHSQSYHYCHEHTCKVYNCANKKSSRGAACRQHRCAVADCQETGDTTKGRTCCELHACQLPGCENLSRHAQNPAKVSPFCTGHDCRAPGCERARDLDGGRSYCEAHDLCGKVGCESIKHPTKRFCDEHWDTCSRLDCFTRRKYHLITHSGWYSPAWWSSDRYYSYTKESDAAEYCPSHTCKGCFAARESGRVYCAAHDVCAKKDCSRVVSSGVSHCSKHEDRCHVKDCFNWRVGEGQPFCSSHGCAAPGCGQPREKKSRYCGYYHKSCEAPECTGPCEPPDQACSDAHRCRRSGCLEAISSREVDYCLQDICKAERCSSARQSVFDRKVGHEFCINHESMARRFRPNRALPSSDVKAFNNALLLLLKKKEHASGNSGGTGFVVGEVIDDSVPANGYPGDDYGGLNHDVNAGPSYPYASSPDEGRNPQGDYALHAEQDASSSAANDAVDTLAQYFDPDTLADDRLDASPSYPYASSPDEGGNPQGDYVLHAKQDASSSAANDAVDTLAQYFDPDTLADDCLNASPSYPYAFSPDEGGNPQVDYALHAEQDASSSVANDAVQYKPKYADAVDTLAQYFDLDTLADDRLDAGPSYPYASSPDEGGNPQGDYALHAEQDASSSVANDAVQYKPKYADVIDTLAKYFDPDTLADHRLDTDNFQGYIVPGEEYTAVCGIFRHPPSGEEQSQGLEQVAGDAFRDHGAYEV</sequence>
<evidence type="ECO:0000313" key="2">
    <source>
        <dbReference type="EMBL" id="KAK3352779.1"/>
    </source>
</evidence>
<feature type="region of interest" description="Disordered" evidence="1">
    <location>
        <begin position="531"/>
        <end position="563"/>
    </location>
</feature>
<reference evidence="2" key="2">
    <citation type="submission" date="2023-06" db="EMBL/GenBank/DDBJ databases">
        <authorList>
            <consortium name="Lawrence Berkeley National Laboratory"/>
            <person name="Haridas S."/>
            <person name="Hensen N."/>
            <person name="Bonometti L."/>
            <person name="Westerberg I."/>
            <person name="Brannstrom I.O."/>
            <person name="Guillou S."/>
            <person name="Cros-Aarteil S."/>
            <person name="Calhoun S."/>
            <person name="Kuo A."/>
            <person name="Mondo S."/>
            <person name="Pangilinan J."/>
            <person name="Riley R."/>
            <person name="Labutti K."/>
            <person name="Andreopoulos B."/>
            <person name="Lipzen A."/>
            <person name="Chen C."/>
            <person name="Yanf M."/>
            <person name="Daum C."/>
            <person name="Ng V."/>
            <person name="Clum A."/>
            <person name="Steindorff A."/>
            <person name="Ohm R."/>
            <person name="Martin F."/>
            <person name="Silar P."/>
            <person name="Natvig D."/>
            <person name="Lalanne C."/>
            <person name="Gautier V."/>
            <person name="Ament-Velasquez S.L."/>
            <person name="Kruys A."/>
            <person name="Hutchinson M.I."/>
            <person name="Powell A.J."/>
            <person name="Barry K."/>
            <person name="Miller A.N."/>
            <person name="Grigoriev I.V."/>
            <person name="Debuchy R."/>
            <person name="Gladieux P."/>
            <person name="Thoren M.H."/>
            <person name="Johannesson H."/>
        </authorList>
    </citation>
    <scope>NUCLEOTIDE SEQUENCE</scope>
    <source>
        <strain evidence="2">CBS 955.72</strain>
    </source>
</reference>
<organism evidence="2 3">
    <name type="scientific">Lasiosphaeria hispida</name>
    <dbReference type="NCBI Taxonomy" id="260671"/>
    <lineage>
        <taxon>Eukaryota</taxon>
        <taxon>Fungi</taxon>
        <taxon>Dikarya</taxon>
        <taxon>Ascomycota</taxon>
        <taxon>Pezizomycotina</taxon>
        <taxon>Sordariomycetes</taxon>
        <taxon>Sordariomycetidae</taxon>
        <taxon>Sordariales</taxon>
        <taxon>Lasiosphaeriaceae</taxon>
        <taxon>Lasiosphaeria</taxon>
    </lineage>
</organism>
<name>A0AAJ0ME43_9PEZI</name>
<gene>
    <name evidence="2" type="ORF">B0T25DRAFT_192519</name>
</gene>
<dbReference type="EMBL" id="JAUIQD010000004">
    <property type="protein sequence ID" value="KAK3352779.1"/>
    <property type="molecule type" value="Genomic_DNA"/>
</dbReference>
<dbReference type="Proteomes" id="UP001275084">
    <property type="component" value="Unassembled WGS sequence"/>
</dbReference>
<proteinExistence type="predicted"/>